<proteinExistence type="predicted"/>
<gene>
    <name evidence="2" type="ORF">Dxin01_00519</name>
</gene>
<evidence type="ECO:0008006" key="4">
    <source>
        <dbReference type="Google" id="ProtNLM"/>
    </source>
</evidence>
<evidence type="ECO:0000313" key="2">
    <source>
        <dbReference type="EMBL" id="GAA5500794.1"/>
    </source>
</evidence>
<reference evidence="2 3" key="1">
    <citation type="submission" date="2024-02" db="EMBL/GenBank/DDBJ databases">
        <title>Deinococcus xinjiangensis NBRC 107630.</title>
        <authorList>
            <person name="Ichikawa N."/>
            <person name="Katano-Makiyama Y."/>
            <person name="Hidaka K."/>
        </authorList>
    </citation>
    <scope>NUCLEOTIDE SEQUENCE [LARGE SCALE GENOMIC DNA]</scope>
    <source>
        <strain evidence="2 3">NBRC 107630</strain>
    </source>
</reference>
<feature type="chain" id="PRO_5045197536" description="Lipoprotein" evidence="1">
    <location>
        <begin position="24"/>
        <end position="216"/>
    </location>
</feature>
<comment type="caution">
    <text evidence="2">The sequence shown here is derived from an EMBL/GenBank/DDBJ whole genome shotgun (WGS) entry which is preliminary data.</text>
</comment>
<evidence type="ECO:0000256" key="1">
    <source>
        <dbReference type="SAM" id="SignalP"/>
    </source>
</evidence>
<name>A0ABP9V687_9DEIO</name>
<sequence length="216" mass="22543">MPAPTLPRLAAATLLAASLGACGVPQGVRTLNFVAGPAGENIDPARLLLDQVVPADRLLSVPEAVRRAPDGSVILVCNATAGTLSWGVCSHISRKFSAGIVTDSPSIFAGGVQNRPESTLYRRHAVIVLDVGVTPELLPRLRAEAERLKGTPYNIAGLGDTFDCTTYQNALQAALGLPAVAARNPSWHIWLPQDALTGPAMQAGGKVLWVGMEGVP</sequence>
<dbReference type="Proteomes" id="UP001458946">
    <property type="component" value="Unassembled WGS sequence"/>
</dbReference>
<organism evidence="2 3">
    <name type="scientific">Deinococcus xinjiangensis</name>
    <dbReference type="NCBI Taxonomy" id="457454"/>
    <lineage>
        <taxon>Bacteria</taxon>
        <taxon>Thermotogati</taxon>
        <taxon>Deinococcota</taxon>
        <taxon>Deinococci</taxon>
        <taxon>Deinococcales</taxon>
        <taxon>Deinococcaceae</taxon>
        <taxon>Deinococcus</taxon>
    </lineage>
</organism>
<keyword evidence="3" id="KW-1185">Reference proteome</keyword>
<keyword evidence="1" id="KW-0732">Signal</keyword>
<feature type="signal peptide" evidence="1">
    <location>
        <begin position="1"/>
        <end position="23"/>
    </location>
</feature>
<evidence type="ECO:0000313" key="3">
    <source>
        <dbReference type="Proteomes" id="UP001458946"/>
    </source>
</evidence>
<protein>
    <recommendedName>
        <fullName evidence="4">Lipoprotein</fullName>
    </recommendedName>
</protein>
<dbReference type="EMBL" id="BAABRN010000004">
    <property type="protein sequence ID" value="GAA5500794.1"/>
    <property type="molecule type" value="Genomic_DNA"/>
</dbReference>
<dbReference type="RefSeq" id="WP_353540776.1">
    <property type="nucleotide sequence ID" value="NZ_BAABRN010000004.1"/>
</dbReference>
<accession>A0ABP9V687</accession>